<dbReference type="EMBL" id="BJND01000027">
    <property type="protein sequence ID" value="GEC06384.1"/>
    <property type="molecule type" value="Genomic_DNA"/>
</dbReference>
<dbReference type="OrthoDB" id="4306395at2"/>
<evidence type="ECO:0000313" key="1">
    <source>
        <dbReference type="EMBL" id="GEC06384.1"/>
    </source>
</evidence>
<dbReference type="Proteomes" id="UP000317881">
    <property type="component" value="Unassembled WGS sequence"/>
</dbReference>
<gene>
    <name evidence="1" type="ORF">SSP24_40390</name>
</gene>
<comment type="caution">
    <text evidence="1">The sequence shown here is derived from an EMBL/GenBank/DDBJ whole genome shotgun (WGS) entry which is preliminary data.</text>
</comment>
<proteinExistence type="predicted"/>
<name>A0A4Y3VHH7_9ACTN</name>
<dbReference type="RefSeq" id="WP_141311033.1">
    <property type="nucleotide sequence ID" value="NZ_BJND01000027.1"/>
</dbReference>
<accession>A0A4Y3VHH7</accession>
<reference evidence="1 2" key="1">
    <citation type="submission" date="2019-06" db="EMBL/GenBank/DDBJ databases">
        <title>Whole genome shotgun sequence of Streptomyces spinoverrucosus NBRC 14228.</title>
        <authorList>
            <person name="Hosoyama A."/>
            <person name="Uohara A."/>
            <person name="Ohji S."/>
            <person name="Ichikawa N."/>
        </authorList>
    </citation>
    <scope>NUCLEOTIDE SEQUENCE [LARGE SCALE GENOMIC DNA]</scope>
    <source>
        <strain evidence="1 2">NBRC 14228</strain>
    </source>
</reference>
<dbReference type="AlphaFoldDB" id="A0A4Y3VHH7"/>
<evidence type="ECO:0000313" key="2">
    <source>
        <dbReference type="Proteomes" id="UP000317881"/>
    </source>
</evidence>
<keyword evidence="2" id="KW-1185">Reference proteome</keyword>
<sequence length="199" mass="21253">MLTELSITLFVLSALLILMACLKADVIRRWRESVNPSAPEIPDAAFVVARITLIGVAVACAVSGVQGLGVEDDLKWSDDELKSAVNQATYELDGYLYRVDESGEPVAVTDDYETLIESEVVENGGGDAPQGGVAAEPAAGNSGTDAYFNVSGNGTDAEFCTHIKRVRSKQDDYTPPGLDEGTWTQLAYRLTVTTREGAC</sequence>
<protein>
    <submittedName>
        <fullName evidence="1">Uncharacterized protein</fullName>
    </submittedName>
</protein>
<organism evidence="1 2">
    <name type="scientific">Streptomyces spinoverrucosus</name>
    <dbReference type="NCBI Taxonomy" id="284043"/>
    <lineage>
        <taxon>Bacteria</taxon>
        <taxon>Bacillati</taxon>
        <taxon>Actinomycetota</taxon>
        <taxon>Actinomycetes</taxon>
        <taxon>Kitasatosporales</taxon>
        <taxon>Streptomycetaceae</taxon>
        <taxon>Streptomyces</taxon>
    </lineage>
</organism>